<evidence type="ECO:0000313" key="6">
    <source>
        <dbReference type="RefSeq" id="XP_015595842.1"/>
    </source>
</evidence>
<proteinExistence type="predicted"/>
<evidence type="ECO:0000256" key="3">
    <source>
        <dbReference type="PIRSR" id="PIRSR617939-1"/>
    </source>
</evidence>
<dbReference type="Gene3D" id="3.10.490.10">
    <property type="entry name" value="Gamma-glutamyl cyclotransferase-like"/>
    <property type="match status" value="1"/>
</dbReference>
<accession>A0AAJ7BW32</accession>
<evidence type="ECO:0000256" key="4">
    <source>
        <dbReference type="PIRSR" id="PIRSR617939-2"/>
    </source>
</evidence>
<dbReference type="Pfam" id="PF13772">
    <property type="entry name" value="AIG2_2"/>
    <property type="match status" value="1"/>
</dbReference>
<dbReference type="RefSeq" id="XP_015595842.1">
    <property type="nucleotide sequence ID" value="XM_015740356.2"/>
</dbReference>
<dbReference type="Proteomes" id="UP000694920">
    <property type="component" value="Unplaced"/>
</dbReference>
<dbReference type="EC" id="4.3.2.9" evidence="1"/>
<keyword evidence="5" id="KW-1185">Reference proteome</keyword>
<dbReference type="PANTHER" id="PTHR12935">
    <property type="entry name" value="GAMMA-GLUTAMYLCYCLOTRANSFERASE"/>
    <property type="match status" value="1"/>
</dbReference>
<feature type="binding site" evidence="4">
    <location>
        <begin position="7"/>
        <end position="12"/>
    </location>
    <ligand>
        <name>substrate</name>
    </ligand>
</feature>
<protein>
    <recommendedName>
        <fullName evidence="1">gamma-glutamylcyclotransferase</fullName>
        <ecNumber evidence="1">4.3.2.9</ecNumber>
    </recommendedName>
</protein>
<name>A0AAJ7BW32_CEPCN</name>
<dbReference type="CDD" id="cd06661">
    <property type="entry name" value="GGCT_like"/>
    <property type="match status" value="1"/>
</dbReference>
<dbReference type="PANTHER" id="PTHR12935:SF0">
    <property type="entry name" value="GAMMA-GLUTAMYLCYCLOTRANSFERASE"/>
    <property type="match status" value="1"/>
</dbReference>
<feature type="active site" description="Proton acceptor" evidence="3">
    <location>
        <position position="82"/>
    </location>
</feature>
<dbReference type="GO" id="GO:0003839">
    <property type="term" value="F:gamma-glutamylcyclotransferase activity"/>
    <property type="evidence" value="ECO:0007669"/>
    <property type="project" value="UniProtKB-EC"/>
</dbReference>
<dbReference type="SUPFAM" id="SSF110857">
    <property type="entry name" value="Gamma-glutamyl cyclotransferase-like"/>
    <property type="match status" value="1"/>
</dbReference>
<dbReference type="InterPro" id="IPR036568">
    <property type="entry name" value="GGCT-like_sf"/>
</dbReference>
<dbReference type="GeneID" id="107268023"/>
<keyword evidence="2" id="KW-0456">Lyase</keyword>
<feature type="binding site" evidence="4">
    <location>
        <position position="134"/>
    </location>
    <ligand>
        <name>substrate</name>
    </ligand>
</feature>
<dbReference type="AlphaFoldDB" id="A0AAJ7BW32"/>
<evidence type="ECO:0000256" key="1">
    <source>
        <dbReference type="ARBA" id="ARBA00012346"/>
    </source>
</evidence>
<sequence>MANSFLYFAYGSNLLTKRIRINNPTAIKKDIGRLKNFRLDFITFSKRWHGAAATIVPTENSHVWGVIWEIDNSNMSDLDEQEGVADKIYFPMTVDVETPNGTSLQCRVYQQCKNPEENVTTELLPEERRPSPLYLNTILSGARENGLPHEYIQFLQSIPHNGYSGESEISLPLREQ</sequence>
<dbReference type="KEGG" id="ccin:107268023"/>
<reference evidence="6" key="1">
    <citation type="submission" date="2025-08" db="UniProtKB">
        <authorList>
            <consortium name="RefSeq"/>
        </authorList>
    </citation>
    <scope>IDENTIFICATION</scope>
</reference>
<gene>
    <name evidence="6" type="primary">LOC107268023</name>
</gene>
<dbReference type="InterPro" id="IPR017939">
    <property type="entry name" value="G-Glutamylcylcotransferase"/>
</dbReference>
<dbReference type="InterPro" id="IPR013024">
    <property type="entry name" value="GGCT-like"/>
</dbReference>
<evidence type="ECO:0000256" key="2">
    <source>
        <dbReference type="ARBA" id="ARBA00023239"/>
    </source>
</evidence>
<evidence type="ECO:0000313" key="5">
    <source>
        <dbReference type="Proteomes" id="UP000694920"/>
    </source>
</evidence>
<organism evidence="5 6">
    <name type="scientific">Cephus cinctus</name>
    <name type="common">Wheat stem sawfly</name>
    <dbReference type="NCBI Taxonomy" id="211228"/>
    <lineage>
        <taxon>Eukaryota</taxon>
        <taxon>Metazoa</taxon>
        <taxon>Ecdysozoa</taxon>
        <taxon>Arthropoda</taxon>
        <taxon>Hexapoda</taxon>
        <taxon>Insecta</taxon>
        <taxon>Pterygota</taxon>
        <taxon>Neoptera</taxon>
        <taxon>Endopterygota</taxon>
        <taxon>Hymenoptera</taxon>
        <taxon>Cephoidea</taxon>
        <taxon>Cephidae</taxon>
        <taxon>Cephus</taxon>
    </lineage>
</organism>